<organism evidence="3 4">
    <name type="scientific">Rhodovibrio sodomensis</name>
    <dbReference type="NCBI Taxonomy" id="1088"/>
    <lineage>
        <taxon>Bacteria</taxon>
        <taxon>Pseudomonadati</taxon>
        <taxon>Pseudomonadota</taxon>
        <taxon>Alphaproteobacteria</taxon>
        <taxon>Rhodospirillales</taxon>
        <taxon>Rhodovibrionaceae</taxon>
        <taxon>Rhodovibrio</taxon>
    </lineage>
</organism>
<gene>
    <name evidence="3" type="ORF">CKO28_26265</name>
</gene>
<dbReference type="Proteomes" id="UP001296873">
    <property type="component" value="Unassembled WGS sequence"/>
</dbReference>
<dbReference type="Pfam" id="PF08376">
    <property type="entry name" value="NIT"/>
    <property type="match status" value="1"/>
</dbReference>
<protein>
    <recommendedName>
        <fullName evidence="2">Nitrate/nitrite sensing protein domain-containing protein</fullName>
    </recommendedName>
</protein>
<feature type="compositionally biased region" description="Basic and acidic residues" evidence="1">
    <location>
        <begin position="103"/>
        <end position="115"/>
    </location>
</feature>
<comment type="caution">
    <text evidence="3">The sequence shown here is derived from an EMBL/GenBank/DDBJ whole genome shotgun (WGS) entry which is preliminary data.</text>
</comment>
<evidence type="ECO:0000313" key="3">
    <source>
        <dbReference type="EMBL" id="MBK1671508.1"/>
    </source>
</evidence>
<reference evidence="3 4" key="1">
    <citation type="journal article" date="2020" name="Microorganisms">
        <title>Osmotic Adaptation and Compatible Solute Biosynthesis of Phototrophic Bacteria as Revealed from Genome Analyses.</title>
        <authorList>
            <person name="Imhoff J.F."/>
            <person name="Rahn T."/>
            <person name="Kunzel S."/>
            <person name="Keller A."/>
            <person name="Neulinger S.C."/>
        </authorList>
    </citation>
    <scope>NUCLEOTIDE SEQUENCE [LARGE SCALE GENOMIC DNA]</scope>
    <source>
        <strain evidence="3 4">DSM 9895</strain>
    </source>
</reference>
<feature type="region of interest" description="Disordered" evidence="1">
    <location>
        <begin position="67"/>
        <end position="124"/>
    </location>
</feature>
<evidence type="ECO:0000259" key="2">
    <source>
        <dbReference type="Pfam" id="PF08376"/>
    </source>
</evidence>
<sequence>MTEAYLALVEAKERAGIERAVGAAGFDSGFSPELHTRFVRLGAEQQSYLAQFRATAAESFVTDHITHGRGYAPASEAHQRTGRRARRSRTEDRLGRRAHLRYPRADQSSRPERHDRRGKGGRSR</sequence>
<proteinExistence type="predicted"/>
<feature type="domain" description="Nitrate/nitrite sensing protein" evidence="2">
    <location>
        <begin position="3"/>
        <end position="80"/>
    </location>
</feature>
<dbReference type="InterPro" id="IPR013587">
    <property type="entry name" value="Nitrate/nitrite_sensing"/>
</dbReference>
<name>A0ABS1DPU7_9PROT</name>
<keyword evidence="4" id="KW-1185">Reference proteome</keyword>
<dbReference type="EMBL" id="NRRL01000205">
    <property type="protein sequence ID" value="MBK1671508.1"/>
    <property type="molecule type" value="Genomic_DNA"/>
</dbReference>
<accession>A0ABS1DPU7</accession>
<evidence type="ECO:0000313" key="4">
    <source>
        <dbReference type="Proteomes" id="UP001296873"/>
    </source>
</evidence>
<evidence type="ECO:0000256" key="1">
    <source>
        <dbReference type="SAM" id="MobiDB-lite"/>
    </source>
</evidence>